<dbReference type="EMBL" id="QUSW01000006">
    <property type="protein sequence ID" value="RQP22930.1"/>
    <property type="molecule type" value="Genomic_DNA"/>
</dbReference>
<comment type="caution">
    <text evidence="3">The sequence shown here is derived from an EMBL/GenBank/DDBJ whole genome shotgun (WGS) entry which is preliminary data.</text>
</comment>
<dbReference type="Pfam" id="PF09851">
    <property type="entry name" value="SHOCT"/>
    <property type="match status" value="1"/>
</dbReference>
<reference evidence="3 4" key="2">
    <citation type="submission" date="2018-12" db="EMBL/GenBank/DDBJ databases">
        <title>Rhizobacter gummiphilus sp. nov., a rubber-degrading bacterium isolated from the soil of a botanical garden in Japan.</title>
        <authorList>
            <person name="Shunsuke S.S."/>
        </authorList>
    </citation>
    <scope>NUCLEOTIDE SEQUENCE [LARGE SCALE GENOMIC DNA]</scope>
    <source>
        <strain evidence="3 4">S-16</strain>
    </source>
</reference>
<reference evidence="3 4" key="1">
    <citation type="submission" date="2018-08" db="EMBL/GenBank/DDBJ databases">
        <authorList>
            <person name="Khan S.A."/>
            <person name="Jeon C.O."/>
            <person name="Chun B.H."/>
            <person name="Jeong S.E."/>
        </authorList>
    </citation>
    <scope>NUCLEOTIDE SEQUENCE [LARGE SCALE GENOMIC DNA]</scope>
    <source>
        <strain evidence="3 4">S-16</strain>
    </source>
</reference>
<dbReference type="AlphaFoldDB" id="A0A3N7HLF2"/>
<feature type="domain" description="SHOCT" evidence="2">
    <location>
        <begin position="44"/>
        <end position="70"/>
    </location>
</feature>
<evidence type="ECO:0000313" key="3">
    <source>
        <dbReference type="EMBL" id="RQP22930.1"/>
    </source>
</evidence>
<accession>A0A3N7HLF2</accession>
<keyword evidence="4" id="KW-1185">Reference proteome</keyword>
<name>A0A3N7HLF2_9BURK</name>
<gene>
    <name evidence="3" type="ORF">DZC73_21545</name>
</gene>
<evidence type="ECO:0000256" key="1">
    <source>
        <dbReference type="SAM" id="MobiDB-lite"/>
    </source>
</evidence>
<feature type="region of interest" description="Disordered" evidence="1">
    <location>
        <begin position="1"/>
        <end position="37"/>
    </location>
</feature>
<dbReference type="Proteomes" id="UP000267464">
    <property type="component" value="Unassembled WGS sequence"/>
</dbReference>
<evidence type="ECO:0000259" key="2">
    <source>
        <dbReference type="Pfam" id="PF09851"/>
    </source>
</evidence>
<sequence length="73" mass="7920">MATPAQPARAATAATVSTPSQPAQPAVPATPGSPAAIGDEIEQRLITLKRLRDKNLITEEEYQQKRREVLQKL</sequence>
<dbReference type="OrthoDB" id="9129813at2"/>
<feature type="compositionally biased region" description="Low complexity" evidence="1">
    <location>
        <begin position="1"/>
        <end position="23"/>
    </location>
</feature>
<evidence type="ECO:0000313" key="4">
    <source>
        <dbReference type="Proteomes" id="UP000267464"/>
    </source>
</evidence>
<dbReference type="InterPro" id="IPR018649">
    <property type="entry name" value="SHOCT"/>
</dbReference>
<protein>
    <submittedName>
        <fullName evidence="3">SHOCT domain-containing protein</fullName>
    </submittedName>
</protein>
<proteinExistence type="predicted"/>
<organism evidence="3 4">
    <name type="scientific">Piscinibacter terrae</name>
    <dbReference type="NCBI Taxonomy" id="2496871"/>
    <lineage>
        <taxon>Bacteria</taxon>
        <taxon>Pseudomonadati</taxon>
        <taxon>Pseudomonadota</taxon>
        <taxon>Betaproteobacteria</taxon>
        <taxon>Burkholderiales</taxon>
        <taxon>Sphaerotilaceae</taxon>
        <taxon>Piscinibacter</taxon>
    </lineage>
</organism>